<accession>A0ABS9RQ12</accession>
<feature type="region of interest" description="Disordered" evidence="1">
    <location>
        <begin position="1"/>
        <end position="21"/>
    </location>
</feature>
<dbReference type="EMBL" id="JAKVPY010000002">
    <property type="protein sequence ID" value="MCH4561925.1"/>
    <property type="molecule type" value="Genomic_DNA"/>
</dbReference>
<evidence type="ECO:0000313" key="2">
    <source>
        <dbReference type="EMBL" id="MCH4561925.1"/>
    </source>
</evidence>
<sequence>MNAANNQPGPGDRHPQRQSRPPRLYVRVGDRLHAAPEDVQEAARHYPLIAEKGAVHGGKRLTILSPRTTFAPNEDIHIIHVLEVVEPGHDVHIMGPKSVYGEYLDGTLCTAPPPADTDPFRPGLYDGATLSSPAIDYNFDVTVYSFPAPGRHDFEWRVGALHSNTLRIEVVENPKGVATGSDTALPNRG</sequence>
<name>A0ABS9RQ12_9GAMM</name>
<dbReference type="Proteomes" id="UP001202117">
    <property type="component" value="Unassembled WGS sequence"/>
</dbReference>
<dbReference type="RefSeq" id="WP_240566820.1">
    <property type="nucleotide sequence ID" value="NZ_JAKVPY010000002.1"/>
</dbReference>
<proteinExistence type="predicted"/>
<reference evidence="2 3" key="1">
    <citation type="submission" date="2022-02" db="EMBL/GenBank/DDBJ databases">
        <title>Halomonas fukangensis sp. nov., a halophilic bacterium isolated from a bulk soil of Kalidium foliatum at Fukang.</title>
        <authorList>
            <person name="Huang Y."/>
        </authorList>
    </citation>
    <scope>NUCLEOTIDE SEQUENCE [LARGE SCALE GENOMIC DNA]</scope>
    <source>
        <strain evidence="2 3">EGI 63088</strain>
    </source>
</reference>
<protein>
    <submittedName>
        <fullName evidence="2">Uncharacterized protein</fullName>
    </submittedName>
</protein>
<gene>
    <name evidence="2" type="ORF">MKP05_02130</name>
</gene>
<organism evidence="2 3">
    <name type="scientific">Halomonas flagellata</name>
    <dbReference type="NCBI Taxonomy" id="2920385"/>
    <lineage>
        <taxon>Bacteria</taxon>
        <taxon>Pseudomonadati</taxon>
        <taxon>Pseudomonadota</taxon>
        <taxon>Gammaproteobacteria</taxon>
        <taxon>Oceanospirillales</taxon>
        <taxon>Halomonadaceae</taxon>
        <taxon>Halomonas</taxon>
    </lineage>
</organism>
<evidence type="ECO:0000256" key="1">
    <source>
        <dbReference type="SAM" id="MobiDB-lite"/>
    </source>
</evidence>
<keyword evidence="3" id="KW-1185">Reference proteome</keyword>
<evidence type="ECO:0000313" key="3">
    <source>
        <dbReference type="Proteomes" id="UP001202117"/>
    </source>
</evidence>
<comment type="caution">
    <text evidence="2">The sequence shown here is derived from an EMBL/GenBank/DDBJ whole genome shotgun (WGS) entry which is preliminary data.</text>
</comment>